<accession>A0ABS7RMR7</accession>
<dbReference type="RefSeq" id="WP_221024961.1">
    <property type="nucleotide sequence ID" value="NZ_JAIEZQ010000002.1"/>
</dbReference>
<keyword evidence="6" id="KW-1185">Reference proteome</keyword>
<dbReference type="Gene3D" id="3.40.630.190">
    <property type="entry name" value="LCP protein"/>
    <property type="match status" value="1"/>
</dbReference>
<comment type="caution">
    <text evidence="5">The sequence shown here is derived from an EMBL/GenBank/DDBJ whole genome shotgun (WGS) entry which is preliminary data.</text>
</comment>
<organism evidence="5 6">
    <name type="scientific">Nocardioides jiangsuensis</name>
    <dbReference type="NCBI Taxonomy" id="2866161"/>
    <lineage>
        <taxon>Bacteria</taxon>
        <taxon>Bacillati</taxon>
        <taxon>Actinomycetota</taxon>
        <taxon>Actinomycetes</taxon>
        <taxon>Propionibacteriales</taxon>
        <taxon>Nocardioidaceae</taxon>
        <taxon>Nocardioides</taxon>
    </lineage>
</organism>
<name>A0ABS7RMR7_9ACTN</name>
<gene>
    <name evidence="5" type="ORF">K1X13_10125</name>
</gene>
<keyword evidence="3" id="KW-0472">Membrane</keyword>
<feature type="domain" description="Cell envelope-related transcriptional attenuator" evidence="4">
    <location>
        <begin position="102"/>
        <end position="256"/>
    </location>
</feature>
<evidence type="ECO:0000256" key="2">
    <source>
        <dbReference type="SAM" id="MobiDB-lite"/>
    </source>
</evidence>
<comment type="similarity">
    <text evidence="1">Belongs to the LytR/CpsA/Psr (LCP) family.</text>
</comment>
<dbReference type="Pfam" id="PF03816">
    <property type="entry name" value="LytR_cpsA_psr"/>
    <property type="match status" value="1"/>
</dbReference>
<dbReference type="PANTHER" id="PTHR33392:SF6">
    <property type="entry name" value="POLYISOPRENYL-TEICHOIC ACID--PEPTIDOGLYCAN TEICHOIC ACID TRANSFERASE TAGU"/>
    <property type="match status" value="1"/>
</dbReference>
<reference evidence="5 6" key="1">
    <citation type="submission" date="2021-08" db="EMBL/GenBank/DDBJ databases">
        <title>Nocardioides bacterium WL0053 sp. nov., isolated from the sediment.</title>
        <authorList>
            <person name="Wang L."/>
            <person name="Zhang D."/>
            <person name="Zhang A."/>
        </authorList>
    </citation>
    <scope>NUCLEOTIDE SEQUENCE [LARGE SCALE GENOMIC DNA]</scope>
    <source>
        <strain evidence="5 6">WL0053</strain>
    </source>
</reference>
<dbReference type="EMBL" id="JAIEZQ010000002">
    <property type="protein sequence ID" value="MBY9075175.1"/>
    <property type="molecule type" value="Genomic_DNA"/>
</dbReference>
<evidence type="ECO:0000259" key="4">
    <source>
        <dbReference type="Pfam" id="PF03816"/>
    </source>
</evidence>
<evidence type="ECO:0000313" key="5">
    <source>
        <dbReference type="EMBL" id="MBY9075175.1"/>
    </source>
</evidence>
<dbReference type="Proteomes" id="UP000754710">
    <property type="component" value="Unassembled WGS sequence"/>
</dbReference>
<proteinExistence type="inferred from homology"/>
<sequence>MSESVTPRRRATPPRRRRVVTWVAASVAVLLLTVTVGGFLVYRHLDGNITELDTSDLLGTDRPEAYVPTENVPHRPLNILLLGSDTREGQGMRIGGETPGLSDTTILLHLSADRERAYGVSLPRDAMVERPSCVKEDGSTDPGGLSMFNSAYAVGGPACTQRTVEQLTGIRIDHFVVIDFAGFTNMVDALGGVPVCVPTEVNDTIGNIHLPAGSYEMSGEQALDYVRLRHELSENGDIGRMKRQQAFLAAMANKAISAGTLTNPVRLYSFLDAATKSLTTDPGLASLKELSDLAGQVRDIGVEDIAFLTVPFETYEPDPNRLVWAPEAERLWDRIRTDEDLSRKQSRSVTTAADESATPTAPTEEPSSSPSEDPSDGSTTEQSPASEAKAEQARENGLCA</sequence>
<protein>
    <submittedName>
        <fullName evidence="5">LCP family protein</fullName>
    </submittedName>
</protein>
<keyword evidence="3" id="KW-1133">Transmembrane helix</keyword>
<evidence type="ECO:0000313" key="6">
    <source>
        <dbReference type="Proteomes" id="UP000754710"/>
    </source>
</evidence>
<feature type="compositionally biased region" description="Low complexity" evidence="2">
    <location>
        <begin position="350"/>
        <end position="380"/>
    </location>
</feature>
<evidence type="ECO:0000256" key="1">
    <source>
        <dbReference type="ARBA" id="ARBA00006068"/>
    </source>
</evidence>
<feature type="region of interest" description="Disordered" evidence="2">
    <location>
        <begin position="340"/>
        <end position="400"/>
    </location>
</feature>
<keyword evidence="3" id="KW-0812">Transmembrane</keyword>
<dbReference type="InterPro" id="IPR050922">
    <property type="entry name" value="LytR/CpsA/Psr_CW_biosynth"/>
</dbReference>
<dbReference type="InterPro" id="IPR004474">
    <property type="entry name" value="LytR_CpsA_psr"/>
</dbReference>
<dbReference type="NCBIfam" id="TIGR00350">
    <property type="entry name" value="lytR_cpsA_psr"/>
    <property type="match status" value="1"/>
</dbReference>
<dbReference type="PANTHER" id="PTHR33392">
    <property type="entry name" value="POLYISOPRENYL-TEICHOIC ACID--PEPTIDOGLYCAN TEICHOIC ACID TRANSFERASE TAGU"/>
    <property type="match status" value="1"/>
</dbReference>
<evidence type="ECO:0000256" key="3">
    <source>
        <dbReference type="SAM" id="Phobius"/>
    </source>
</evidence>
<feature type="transmembrane region" description="Helical" evidence="3">
    <location>
        <begin position="20"/>
        <end position="42"/>
    </location>
</feature>